<accession>A0A4T2BJB4</accession>
<name>A0A4T2BJB4_9MICO</name>
<feature type="transmembrane region" description="Helical" evidence="2">
    <location>
        <begin position="74"/>
        <end position="94"/>
    </location>
</feature>
<keyword evidence="4" id="KW-1185">Reference proteome</keyword>
<gene>
    <name evidence="3" type="ORF">D4765_16285</name>
</gene>
<evidence type="ECO:0000313" key="3">
    <source>
        <dbReference type="EMBL" id="TIH31643.1"/>
    </source>
</evidence>
<organism evidence="3 4">
    <name type="scientific">Subtercola vilae</name>
    <dbReference type="NCBI Taxonomy" id="2056433"/>
    <lineage>
        <taxon>Bacteria</taxon>
        <taxon>Bacillati</taxon>
        <taxon>Actinomycetota</taxon>
        <taxon>Actinomycetes</taxon>
        <taxon>Micrococcales</taxon>
        <taxon>Microbacteriaceae</taxon>
        <taxon>Subtercola</taxon>
    </lineage>
</organism>
<sequence length="266" mass="26605">MIPVPTPRRGSAPALPATTPLPPAGPGSGPGPLGRPGRPRRPGRVIALVLAGVAALLLAVGAIVVFVLHIDPVLVGLAALVLVLGGTSFGARLLPPIIPGIRLLRSLIGLAATAALAAGLYFYVIPLAQHGVSSLTGGQPYSNAGPHAAGPVTKPAPATATIVYEVTGTAPSAVITEFPSLDSTSGPNPSGPQPIPYSRTITTSALSQPIFLSATVSPQLTGAATDPSDPAETLSCRITVDGTVIDQQRASGPYALVHCSAQPPLP</sequence>
<keyword evidence="2" id="KW-0472">Membrane</keyword>
<evidence type="ECO:0000256" key="2">
    <source>
        <dbReference type="SAM" id="Phobius"/>
    </source>
</evidence>
<dbReference type="EMBL" id="QYRT01000044">
    <property type="protein sequence ID" value="TIH31643.1"/>
    <property type="molecule type" value="Genomic_DNA"/>
</dbReference>
<evidence type="ECO:0008006" key="5">
    <source>
        <dbReference type="Google" id="ProtNLM"/>
    </source>
</evidence>
<feature type="transmembrane region" description="Helical" evidence="2">
    <location>
        <begin position="106"/>
        <end position="124"/>
    </location>
</feature>
<dbReference type="OrthoDB" id="4979449at2"/>
<feature type="region of interest" description="Disordered" evidence="1">
    <location>
        <begin position="1"/>
        <end position="37"/>
    </location>
</feature>
<protein>
    <recommendedName>
        <fullName evidence="5">MmpS family membrane protein</fullName>
    </recommendedName>
</protein>
<dbReference type="InterPro" id="IPR038468">
    <property type="entry name" value="MmpS_C"/>
</dbReference>
<comment type="caution">
    <text evidence="3">The sequence shown here is derived from an EMBL/GenBank/DDBJ whole genome shotgun (WGS) entry which is preliminary data.</text>
</comment>
<evidence type="ECO:0000256" key="1">
    <source>
        <dbReference type="SAM" id="MobiDB-lite"/>
    </source>
</evidence>
<dbReference type="Gene3D" id="2.60.40.2880">
    <property type="entry name" value="MmpS1-5, C-terminal soluble domain"/>
    <property type="match status" value="1"/>
</dbReference>
<evidence type="ECO:0000313" key="4">
    <source>
        <dbReference type="Proteomes" id="UP000306192"/>
    </source>
</evidence>
<keyword evidence="2" id="KW-1133">Transmembrane helix</keyword>
<dbReference type="Proteomes" id="UP000306192">
    <property type="component" value="Unassembled WGS sequence"/>
</dbReference>
<reference evidence="3 4" key="1">
    <citation type="journal article" date="2019" name="Microorganisms">
        <title>Systematic Affiliation and Genome Analysis of Subtercola vilae DB165(T) with Particular Emphasis on Cold Adaptation of an Isolate from a High-Altitude Cold Volcano Lake.</title>
        <authorList>
            <person name="Villalobos A.S."/>
            <person name="Wiese J."/>
            <person name="Imhoff J.F."/>
            <person name="Dorador C."/>
            <person name="Keller A."/>
            <person name="Hentschel U."/>
        </authorList>
    </citation>
    <scope>NUCLEOTIDE SEQUENCE [LARGE SCALE GENOMIC DNA]</scope>
    <source>
        <strain evidence="3 4">DB165</strain>
    </source>
</reference>
<proteinExistence type="predicted"/>
<dbReference type="AlphaFoldDB" id="A0A4T2BJB4"/>
<dbReference type="RefSeq" id="WP_136643369.1">
    <property type="nucleotide sequence ID" value="NZ_QYRT01000044.1"/>
</dbReference>
<feature type="transmembrane region" description="Helical" evidence="2">
    <location>
        <begin position="45"/>
        <end position="68"/>
    </location>
</feature>
<keyword evidence="2" id="KW-0812">Transmembrane</keyword>